<evidence type="ECO:0000256" key="1">
    <source>
        <dbReference type="ARBA" id="ARBA00023002"/>
    </source>
</evidence>
<dbReference type="InterPro" id="IPR013107">
    <property type="entry name" value="Acyl-CoA_DH_C"/>
</dbReference>
<feature type="domain" description="Acyl-CoA dehydrogenase C-terminal" evidence="2">
    <location>
        <begin position="2"/>
        <end position="34"/>
    </location>
</feature>
<evidence type="ECO:0000313" key="3">
    <source>
        <dbReference type="EMBL" id="NEW08700.1"/>
    </source>
</evidence>
<dbReference type="EMBL" id="JAAIKC010000010">
    <property type="protein sequence ID" value="NEW08700.1"/>
    <property type="molecule type" value="Genomic_DNA"/>
</dbReference>
<gene>
    <name evidence="3" type="ORF">GK047_22140</name>
</gene>
<name>A0A6G4A2Z4_9BACL</name>
<dbReference type="GO" id="GO:0016627">
    <property type="term" value="F:oxidoreductase activity, acting on the CH-CH group of donors"/>
    <property type="evidence" value="ECO:0007669"/>
    <property type="project" value="InterPro"/>
</dbReference>
<dbReference type="InterPro" id="IPR036250">
    <property type="entry name" value="AcylCo_DH-like_C"/>
</dbReference>
<dbReference type="Pfam" id="PF08028">
    <property type="entry name" value="Acyl-CoA_dh_2"/>
    <property type="match status" value="1"/>
</dbReference>
<evidence type="ECO:0000259" key="2">
    <source>
        <dbReference type="Pfam" id="PF08028"/>
    </source>
</evidence>
<sequence length="59" mass="6894">MVWQAMQIEGMNALNQGQLLERLYRDVRAAAYHQPGDDLLKELLAKKILGLVRLKKRWC</sequence>
<keyword evidence="1" id="KW-0560">Oxidoreductase</keyword>
<organism evidence="3">
    <name type="scientific">Paenibacillus sp. SYP-B3998</name>
    <dbReference type="NCBI Taxonomy" id="2678564"/>
    <lineage>
        <taxon>Bacteria</taxon>
        <taxon>Bacillati</taxon>
        <taxon>Bacillota</taxon>
        <taxon>Bacilli</taxon>
        <taxon>Bacillales</taxon>
        <taxon>Paenibacillaceae</taxon>
        <taxon>Paenibacillus</taxon>
    </lineage>
</organism>
<dbReference type="SUPFAM" id="SSF47203">
    <property type="entry name" value="Acyl-CoA dehydrogenase C-terminal domain-like"/>
    <property type="match status" value="1"/>
</dbReference>
<dbReference type="Gene3D" id="1.20.140.10">
    <property type="entry name" value="Butyryl-CoA Dehydrogenase, subunit A, domain 3"/>
    <property type="match status" value="1"/>
</dbReference>
<dbReference type="AlphaFoldDB" id="A0A6G4A2Z4"/>
<protein>
    <submittedName>
        <fullName evidence="3">Acyl-CoA/acyl-ACP dehydrogenase</fullName>
    </submittedName>
</protein>
<proteinExistence type="predicted"/>
<reference evidence="3" key="1">
    <citation type="submission" date="2020-02" db="EMBL/GenBank/DDBJ databases">
        <authorList>
            <person name="Shen X.-R."/>
            <person name="Zhang Y.-X."/>
        </authorList>
    </citation>
    <scope>NUCLEOTIDE SEQUENCE</scope>
    <source>
        <strain evidence="3">SYP-B3998</strain>
    </source>
</reference>
<accession>A0A6G4A2Z4</accession>
<comment type="caution">
    <text evidence="3">The sequence shown here is derived from an EMBL/GenBank/DDBJ whole genome shotgun (WGS) entry which is preliminary data.</text>
</comment>